<dbReference type="Pfam" id="PF17921">
    <property type="entry name" value="Integrase_H2C2"/>
    <property type="match status" value="1"/>
</dbReference>
<dbReference type="Pfam" id="PF17917">
    <property type="entry name" value="RT_RNaseH"/>
    <property type="match status" value="1"/>
</dbReference>
<evidence type="ECO:0000256" key="6">
    <source>
        <dbReference type="ARBA" id="ARBA00022918"/>
    </source>
</evidence>
<feature type="domain" description="RNase H type-1" evidence="8">
    <location>
        <begin position="360"/>
        <end position="479"/>
    </location>
</feature>
<dbReference type="GO" id="GO:0003964">
    <property type="term" value="F:RNA-directed DNA polymerase activity"/>
    <property type="evidence" value="ECO:0007669"/>
    <property type="project" value="UniProtKB-KW"/>
</dbReference>
<evidence type="ECO:0000256" key="3">
    <source>
        <dbReference type="ARBA" id="ARBA00022722"/>
    </source>
</evidence>
<dbReference type="InterPro" id="IPR041373">
    <property type="entry name" value="RT_RNaseH"/>
</dbReference>
<protein>
    <submittedName>
        <fullName evidence="11">Reverse transcriptase</fullName>
    </submittedName>
</protein>
<evidence type="ECO:0000259" key="8">
    <source>
        <dbReference type="Pfam" id="PF13456"/>
    </source>
</evidence>
<dbReference type="AlphaFoldDB" id="A0A225WKC1"/>
<accession>A0A225WKC1</accession>
<keyword evidence="4" id="KW-0255">Endonuclease</keyword>
<evidence type="ECO:0000313" key="12">
    <source>
        <dbReference type="Proteomes" id="UP000198211"/>
    </source>
</evidence>
<gene>
    <name evidence="11" type="ORF">PHMEG_0008485</name>
</gene>
<dbReference type="Gene3D" id="3.30.420.10">
    <property type="entry name" value="Ribonuclease H-like superfamily/Ribonuclease H"/>
    <property type="match status" value="1"/>
</dbReference>
<sequence>MTERAKLISAFTCPFGHFQWGFVRLSPEEEALVDQDVLDYLRLNSQVPGDKMDVERMTPLVEQMTVFRSNIPTPSQMGRGLGRSSYIDDIVHGGAPWNQLCGDLDALLYRLRYWGISVSLPKSEFGKRVIPYLSHEIGAEGIRAIPKIVKAIQELPFPSFLKGVQSFLGSLNYYHKFIEDYAEVAAPLYELTEDQVRAGRDLSRAKETFETLKRKITACAVLGQIHDGLGQSVRFTGRVLNDAELKYHIAEKAVLAVMRVLHVFKHLIECCPLVTYTRRSVLKWVINSKTAESRLVPWGFALSQYDREIRKVCRDEDGLAAIMGTGITPREQLDEVAAVLIPAKGRVKLPPVYSGVVLSFDGAAKTSTRKGSCGCILWQLPEWKVLDAREYILDGVTVNDAAYFGLLKGLVMALGRGIQDIVGDSRIVIQQVQGLINCNQPNLQRILAEYETLKRRFQTVRLVHMKREFNQATDYLVSKTLVQGEAWTVQDDLEKRHVEVVSKIHEQLVKPSEGTDTQVRSGDPIQDSGKEDGNSGMRYGPGPECAPLSSAARVMTVLTRSRAQEADGNKIPPMGTLEFQAERWRRIRVHQEDDEYLAELRAFLNDDLDKFSPSRLKKISKAADRFVLDDRGILYRLPHSLRGRPQDAVDNLRLVVPSLLRADMLHEEYQGGHQGITRTHERLRTEFYWPGTYADVQRFVKECVYCASGKGDPPNAGPSPEDIEPRCPFETVSMDFVTHMPEGTLSSCYLRTCCRVT</sequence>
<keyword evidence="6 11" id="KW-0695">RNA-directed DNA polymerase</keyword>
<dbReference type="InterPro" id="IPR012337">
    <property type="entry name" value="RNaseH-like_sf"/>
</dbReference>
<dbReference type="EMBL" id="NBNE01000733">
    <property type="protein sequence ID" value="OWZ17569.1"/>
    <property type="molecule type" value="Genomic_DNA"/>
</dbReference>
<proteinExistence type="predicted"/>
<keyword evidence="2" id="KW-0548">Nucleotidyltransferase</keyword>
<evidence type="ECO:0000256" key="1">
    <source>
        <dbReference type="ARBA" id="ARBA00022679"/>
    </source>
</evidence>
<name>A0A225WKC1_9STRA</name>
<keyword evidence="12" id="KW-1185">Reference proteome</keyword>
<dbReference type="PANTHER" id="PTHR37984:SF5">
    <property type="entry name" value="PROTEIN NYNRIN-LIKE"/>
    <property type="match status" value="1"/>
</dbReference>
<dbReference type="Proteomes" id="UP000198211">
    <property type="component" value="Unassembled WGS sequence"/>
</dbReference>
<dbReference type="Pfam" id="PF13456">
    <property type="entry name" value="RVT_3"/>
    <property type="match status" value="1"/>
</dbReference>
<dbReference type="SUPFAM" id="SSF53098">
    <property type="entry name" value="Ribonuclease H-like"/>
    <property type="match status" value="1"/>
</dbReference>
<dbReference type="InterPro" id="IPR043502">
    <property type="entry name" value="DNA/RNA_pol_sf"/>
</dbReference>
<evidence type="ECO:0000259" key="9">
    <source>
        <dbReference type="Pfam" id="PF17917"/>
    </source>
</evidence>
<evidence type="ECO:0000256" key="2">
    <source>
        <dbReference type="ARBA" id="ARBA00022695"/>
    </source>
</evidence>
<organism evidence="11 12">
    <name type="scientific">Phytophthora megakarya</name>
    <dbReference type="NCBI Taxonomy" id="4795"/>
    <lineage>
        <taxon>Eukaryota</taxon>
        <taxon>Sar</taxon>
        <taxon>Stramenopiles</taxon>
        <taxon>Oomycota</taxon>
        <taxon>Peronosporomycetes</taxon>
        <taxon>Peronosporales</taxon>
        <taxon>Peronosporaceae</taxon>
        <taxon>Phytophthora</taxon>
    </lineage>
</organism>
<dbReference type="OrthoDB" id="427924at2759"/>
<keyword evidence="5" id="KW-0378">Hydrolase</keyword>
<dbReference type="InterPro" id="IPR002156">
    <property type="entry name" value="RNaseH_domain"/>
</dbReference>
<comment type="caution">
    <text evidence="11">The sequence shown here is derived from an EMBL/GenBank/DDBJ whole genome shotgun (WGS) entry which is preliminary data.</text>
</comment>
<keyword evidence="3" id="KW-0540">Nuclease</keyword>
<dbReference type="InterPro" id="IPR036397">
    <property type="entry name" value="RNaseH_sf"/>
</dbReference>
<dbReference type="Gene3D" id="3.30.70.270">
    <property type="match status" value="2"/>
</dbReference>
<feature type="region of interest" description="Disordered" evidence="7">
    <location>
        <begin position="509"/>
        <end position="538"/>
    </location>
</feature>
<dbReference type="FunFam" id="1.10.340.70:FF:000001">
    <property type="entry name" value="Retrovirus-related Pol polyprotein from transposon gypsy-like Protein"/>
    <property type="match status" value="1"/>
</dbReference>
<evidence type="ECO:0000259" key="10">
    <source>
        <dbReference type="Pfam" id="PF17921"/>
    </source>
</evidence>
<dbReference type="InterPro" id="IPR043128">
    <property type="entry name" value="Rev_trsase/Diguanyl_cyclase"/>
</dbReference>
<evidence type="ECO:0000256" key="5">
    <source>
        <dbReference type="ARBA" id="ARBA00022801"/>
    </source>
</evidence>
<dbReference type="GO" id="GO:0003676">
    <property type="term" value="F:nucleic acid binding"/>
    <property type="evidence" value="ECO:0007669"/>
    <property type="project" value="InterPro"/>
</dbReference>
<keyword evidence="1" id="KW-0808">Transferase</keyword>
<feature type="domain" description="Reverse transcriptase RNase H-like" evidence="9">
    <location>
        <begin position="215"/>
        <end position="305"/>
    </location>
</feature>
<feature type="domain" description="Integrase zinc-binding" evidence="10">
    <location>
        <begin position="657"/>
        <end position="709"/>
    </location>
</feature>
<evidence type="ECO:0000313" key="11">
    <source>
        <dbReference type="EMBL" id="OWZ17569.1"/>
    </source>
</evidence>
<dbReference type="InterPro" id="IPR041588">
    <property type="entry name" value="Integrase_H2C2"/>
</dbReference>
<evidence type="ECO:0000256" key="4">
    <source>
        <dbReference type="ARBA" id="ARBA00022759"/>
    </source>
</evidence>
<dbReference type="InterPro" id="IPR050951">
    <property type="entry name" value="Retrovirus_Pol_polyprotein"/>
</dbReference>
<dbReference type="GO" id="GO:0004523">
    <property type="term" value="F:RNA-DNA hybrid ribonuclease activity"/>
    <property type="evidence" value="ECO:0007669"/>
    <property type="project" value="InterPro"/>
</dbReference>
<evidence type="ECO:0000256" key="7">
    <source>
        <dbReference type="SAM" id="MobiDB-lite"/>
    </source>
</evidence>
<reference evidence="12" key="1">
    <citation type="submission" date="2017-03" db="EMBL/GenBank/DDBJ databases">
        <title>Phytopthora megakarya and P. palmivora, two closely related causual agents of cacao black pod achieved similar genome size and gene model numbers by different mechanisms.</title>
        <authorList>
            <person name="Ali S."/>
            <person name="Shao J."/>
            <person name="Larry D.J."/>
            <person name="Kronmiller B."/>
            <person name="Shen D."/>
            <person name="Strem M.D."/>
            <person name="Melnick R.L."/>
            <person name="Guiltinan M.J."/>
            <person name="Tyler B.M."/>
            <person name="Meinhardt L.W."/>
            <person name="Bailey B.A."/>
        </authorList>
    </citation>
    <scope>NUCLEOTIDE SEQUENCE [LARGE SCALE GENOMIC DNA]</scope>
    <source>
        <strain evidence="12">zdho120</strain>
    </source>
</reference>
<dbReference type="Gene3D" id="1.10.340.70">
    <property type="match status" value="1"/>
</dbReference>
<dbReference type="SUPFAM" id="SSF56672">
    <property type="entry name" value="DNA/RNA polymerases"/>
    <property type="match status" value="1"/>
</dbReference>
<dbReference type="PANTHER" id="PTHR37984">
    <property type="entry name" value="PROTEIN CBG26694"/>
    <property type="match status" value="1"/>
</dbReference>